<evidence type="ECO:0000313" key="4">
    <source>
        <dbReference type="EMBL" id="WOJ91310.1"/>
    </source>
</evidence>
<dbReference type="InterPro" id="IPR011006">
    <property type="entry name" value="CheY-like_superfamily"/>
</dbReference>
<dbReference type="RefSeq" id="WP_407340906.1">
    <property type="nucleotide sequence ID" value="NZ_CP136862.1"/>
</dbReference>
<evidence type="ECO:0000313" key="5">
    <source>
        <dbReference type="Proteomes" id="UP001626536"/>
    </source>
</evidence>
<organism evidence="4 5">
    <name type="scientific">Methylocapsa polymorpha</name>
    <dbReference type="NCBI Taxonomy" id="3080828"/>
    <lineage>
        <taxon>Bacteria</taxon>
        <taxon>Pseudomonadati</taxon>
        <taxon>Pseudomonadota</taxon>
        <taxon>Alphaproteobacteria</taxon>
        <taxon>Hyphomicrobiales</taxon>
        <taxon>Beijerinckiaceae</taxon>
        <taxon>Methylocapsa</taxon>
    </lineage>
</organism>
<sequence length="128" mass="13879">MTFETDLRVLVVEDEAIISMLIEDMLSDIGCKFVDVAVSVESALGVLAEASPDFAVLDINLNGQRSFPVADILKSRAIPFVFLSGYGARGLDEAYSGAKVLQKPFQLSDLKMVLEDACRPLKVPGRPC</sequence>
<feature type="modified residue" description="4-aspartylphosphate" evidence="2">
    <location>
        <position position="58"/>
    </location>
</feature>
<dbReference type="SMART" id="SM00448">
    <property type="entry name" value="REC"/>
    <property type="match status" value="1"/>
</dbReference>
<protein>
    <submittedName>
        <fullName evidence="4">Response regulator</fullName>
    </submittedName>
</protein>
<evidence type="ECO:0000256" key="1">
    <source>
        <dbReference type="ARBA" id="ARBA00022553"/>
    </source>
</evidence>
<feature type="domain" description="Response regulatory" evidence="3">
    <location>
        <begin position="8"/>
        <end position="118"/>
    </location>
</feature>
<dbReference type="PANTHER" id="PTHR44591">
    <property type="entry name" value="STRESS RESPONSE REGULATOR PROTEIN 1"/>
    <property type="match status" value="1"/>
</dbReference>
<dbReference type="Gene3D" id="3.40.50.2300">
    <property type="match status" value="1"/>
</dbReference>
<evidence type="ECO:0000259" key="3">
    <source>
        <dbReference type="PROSITE" id="PS50110"/>
    </source>
</evidence>
<gene>
    <name evidence="4" type="ORF">RZS28_08675</name>
</gene>
<dbReference type="PANTHER" id="PTHR44591:SF24">
    <property type="entry name" value="PROTEIN-GLUTAMATE METHYLESTERASE_PROTEIN-GLUTAMINE GLUTAMINASE 1"/>
    <property type="match status" value="1"/>
</dbReference>
<reference evidence="4 5" key="1">
    <citation type="submission" date="2023-10" db="EMBL/GenBank/DDBJ databases">
        <title>Novel methanotroph of the genus Methylocapsa from a subarctic wetland.</title>
        <authorList>
            <person name="Belova S.E."/>
            <person name="Oshkin I.Y."/>
            <person name="Miroshnikov K."/>
            <person name="Dedysh S.N."/>
        </authorList>
    </citation>
    <scope>NUCLEOTIDE SEQUENCE [LARGE SCALE GENOMIC DNA]</scope>
    <source>
        <strain evidence="4 5">RX1</strain>
    </source>
</reference>
<accession>A0ABZ0HWS1</accession>
<dbReference type="Pfam" id="PF00072">
    <property type="entry name" value="Response_reg"/>
    <property type="match status" value="1"/>
</dbReference>
<evidence type="ECO:0000256" key="2">
    <source>
        <dbReference type="PROSITE-ProRule" id="PRU00169"/>
    </source>
</evidence>
<proteinExistence type="predicted"/>
<keyword evidence="5" id="KW-1185">Reference proteome</keyword>
<dbReference type="SUPFAM" id="SSF52172">
    <property type="entry name" value="CheY-like"/>
    <property type="match status" value="1"/>
</dbReference>
<dbReference type="Proteomes" id="UP001626536">
    <property type="component" value="Chromosome"/>
</dbReference>
<dbReference type="InterPro" id="IPR001789">
    <property type="entry name" value="Sig_transdc_resp-reg_receiver"/>
</dbReference>
<dbReference type="EMBL" id="CP136862">
    <property type="protein sequence ID" value="WOJ91310.1"/>
    <property type="molecule type" value="Genomic_DNA"/>
</dbReference>
<dbReference type="InterPro" id="IPR050595">
    <property type="entry name" value="Bact_response_regulator"/>
</dbReference>
<name>A0ABZ0HWS1_9HYPH</name>
<keyword evidence="1 2" id="KW-0597">Phosphoprotein</keyword>
<dbReference type="PROSITE" id="PS50110">
    <property type="entry name" value="RESPONSE_REGULATORY"/>
    <property type="match status" value="1"/>
</dbReference>